<feature type="transmembrane region" description="Helical" evidence="2">
    <location>
        <begin position="132"/>
        <end position="153"/>
    </location>
</feature>
<evidence type="ECO:0000256" key="1">
    <source>
        <dbReference type="ARBA" id="ARBA00010199"/>
    </source>
</evidence>
<comment type="similarity">
    <text evidence="1">Belongs to the multi antimicrobial extrusion (MATE) (TC 2.A.66.1) family.</text>
</comment>
<protein>
    <submittedName>
        <fullName evidence="3">Uncharacterized protein</fullName>
    </submittedName>
</protein>
<evidence type="ECO:0000313" key="4">
    <source>
        <dbReference type="Proteomes" id="UP001291623"/>
    </source>
</evidence>
<feature type="transmembrane region" description="Helical" evidence="2">
    <location>
        <begin position="103"/>
        <end position="120"/>
    </location>
</feature>
<keyword evidence="2" id="KW-0812">Transmembrane</keyword>
<dbReference type="Pfam" id="PF01554">
    <property type="entry name" value="MatE"/>
    <property type="match status" value="1"/>
</dbReference>
<comment type="caution">
    <text evidence="3">The sequence shown here is derived from an EMBL/GenBank/DDBJ whole genome shotgun (WGS) entry which is preliminary data.</text>
</comment>
<dbReference type="AlphaFoldDB" id="A0AAE1VK94"/>
<sequence>MDTEERKDDIECPNSKNERKFDEVFPEVKKLLALAGPLMWEWEVTLCGQSYGAKQYHMLGIHMERAMFVNLLVSIPLACVWANAGHILIILRQDPEIAAEAGNYARFMIPSIFAFGILQCQIRFLQAQNNVLPMMLTAGVTTLMQVFGCWIFWKFAFGGVASTHF</sequence>
<evidence type="ECO:0000313" key="3">
    <source>
        <dbReference type="EMBL" id="KAK4363235.1"/>
    </source>
</evidence>
<proteinExistence type="inferred from homology"/>
<dbReference type="GO" id="GO:0042910">
    <property type="term" value="F:xenobiotic transmembrane transporter activity"/>
    <property type="evidence" value="ECO:0007669"/>
    <property type="project" value="InterPro"/>
</dbReference>
<feature type="transmembrane region" description="Helical" evidence="2">
    <location>
        <begin position="68"/>
        <end position="91"/>
    </location>
</feature>
<keyword evidence="2" id="KW-1133">Transmembrane helix</keyword>
<organism evidence="3 4">
    <name type="scientific">Anisodus tanguticus</name>
    <dbReference type="NCBI Taxonomy" id="243964"/>
    <lineage>
        <taxon>Eukaryota</taxon>
        <taxon>Viridiplantae</taxon>
        <taxon>Streptophyta</taxon>
        <taxon>Embryophyta</taxon>
        <taxon>Tracheophyta</taxon>
        <taxon>Spermatophyta</taxon>
        <taxon>Magnoliopsida</taxon>
        <taxon>eudicotyledons</taxon>
        <taxon>Gunneridae</taxon>
        <taxon>Pentapetalae</taxon>
        <taxon>asterids</taxon>
        <taxon>lamiids</taxon>
        <taxon>Solanales</taxon>
        <taxon>Solanaceae</taxon>
        <taxon>Solanoideae</taxon>
        <taxon>Hyoscyameae</taxon>
        <taxon>Anisodus</taxon>
    </lineage>
</organism>
<dbReference type="EMBL" id="JAVYJV010000009">
    <property type="protein sequence ID" value="KAK4363235.1"/>
    <property type="molecule type" value="Genomic_DNA"/>
</dbReference>
<dbReference type="Proteomes" id="UP001291623">
    <property type="component" value="Unassembled WGS sequence"/>
</dbReference>
<gene>
    <name evidence="3" type="ORF">RND71_018476</name>
</gene>
<reference evidence="3" key="1">
    <citation type="submission" date="2023-12" db="EMBL/GenBank/DDBJ databases">
        <title>Genome assembly of Anisodus tanguticus.</title>
        <authorList>
            <person name="Wang Y.-J."/>
        </authorList>
    </citation>
    <scope>NUCLEOTIDE SEQUENCE</scope>
    <source>
        <strain evidence="3">KB-2021</strain>
        <tissue evidence="3">Leaf</tissue>
    </source>
</reference>
<accession>A0AAE1VK94</accession>
<evidence type="ECO:0000256" key="2">
    <source>
        <dbReference type="SAM" id="Phobius"/>
    </source>
</evidence>
<dbReference type="InterPro" id="IPR002528">
    <property type="entry name" value="MATE_fam"/>
</dbReference>
<dbReference type="GO" id="GO:0016020">
    <property type="term" value="C:membrane"/>
    <property type="evidence" value="ECO:0007669"/>
    <property type="project" value="InterPro"/>
</dbReference>
<keyword evidence="2" id="KW-0472">Membrane</keyword>
<name>A0AAE1VK94_9SOLA</name>
<keyword evidence="4" id="KW-1185">Reference proteome</keyword>
<dbReference type="PANTHER" id="PTHR11206">
    <property type="entry name" value="MULTIDRUG RESISTANCE PROTEIN"/>
    <property type="match status" value="1"/>
</dbReference>
<dbReference type="GO" id="GO:0015297">
    <property type="term" value="F:antiporter activity"/>
    <property type="evidence" value="ECO:0007669"/>
    <property type="project" value="InterPro"/>
</dbReference>